<dbReference type="OrthoDB" id="283234at2"/>
<dbReference type="Proteomes" id="UP000323917">
    <property type="component" value="Chromosome"/>
</dbReference>
<dbReference type="Pfam" id="PF11154">
    <property type="entry name" value="DUF2934"/>
    <property type="match status" value="1"/>
</dbReference>
<dbReference type="EMBL" id="CP042913">
    <property type="protein sequence ID" value="QEG34793.1"/>
    <property type="molecule type" value="Genomic_DNA"/>
</dbReference>
<organism evidence="1 2">
    <name type="scientific">Bythopirellula goksoeyrii</name>
    <dbReference type="NCBI Taxonomy" id="1400387"/>
    <lineage>
        <taxon>Bacteria</taxon>
        <taxon>Pseudomonadati</taxon>
        <taxon>Planctomycetota</taxon>
        <taxon>Planctomycetia</taxon>
        <taxon>Pirellulales</taxon>
        <taxon>Lacipirellulaceae</taxon>
        <taxon>Bythopirellula</taxon>
    </lineage>
</organism>
<protein>
    <recommendedName>
        <fullName evidence="3">DUF2934 domain-containing protein</fullName>
    </recommendedName>
</protein>
<dbReference type="AlphaFoldDB" id="A0A5B9QL39"/>
<proteinExistence type="predicted"/>
<evidence type="ECO:0008006" key="3">
    <source>
        <dbReference type="Google" id="ProtNLM"/>
    </source>
</evidence>
<name>A0A5B9QL39_9BACT</name>
<dbReference type="InterPro" id="IPR021327">
    <property type="entry name" value="DUF2934"/>
</dbReference>
<dbReference type="KEGG" id="bgok:Pr1d_20770"/>
<evidence type="ECO:0000313" key="1">
    <source>
        <dbReference type="EMBL" id="QEG34793.1"/>
    </source>
</evidence>
<sequence>MSSNHLPFTQQISDEAIAQRAYEIWESRGCPSGDGSADWETAKRQLVAEQRPGGGPIRWLIARLRNRAAM</sequence>
<dbReference type="RefSeq" id="WP_148073393.1">
    <property type="nucleotide sequence ID" value="NZ_CP042913.1"/>
</dbReference>
<reference evidence="1 2" key="1">
    <citation type="submission" date="2019-08" db="EMBL/GenBank/DDBJ databases">
        <title>Deep-cultivation of Planctomycetes and their phenomic and genomic characterization uncovers novel biology.</title>
        <authorList>
            <person name="Wiegand S."/>
            <person name="Jogler M."/>
            <person name="Boedeker C."/>
            <person name="Pinto D."/>
            <person name="Vollmers J."/>
            <person name="Rivas-Marin E."/>
            <person name="Kohn T."/>
            <person name="Peeters S.H."/>
            <person name="Heuer A."/>
            <person name="Rast P."/>
            <person name="Oberbeckmann S."/>
            <person name="Bunk B."/>
            <person name="Jeske O."/>
            <person name="Meyerdierks A."/>
            <person name="Storesund J.E."/>
            <person name="Kallscheuer N."/>
            <person name="Luecker S."/>
            <person name="Lage O.M."/>
            <person name="Pohl T."/>
            <person name="Merkel B.J."/>
            <person name="Hornburger P."/>
            <person name="Mueller R.-W."/>
            <person name="Bruemmer F."/>
            <person name="Labrenz M."/>
            <person name="Spormann A.M."/>
            <person name="Op den Camp H."/>
            <person name="Overmann J."/>
            <person name="Amann R."/>
            <person name="Jetten M.S.M."/>
            <person name="Mascher T."/>
            <person name="Medema M.H."/>
            <person name="Devos D.P."/>
            <person name="Kaster A.-K."/>
            <person name="Ovreas L."/>
            <person name="Rohde M."/>
            <person name="Galperin M.Y."/>
            <person name="Jogler C."/>
        </authorList>
    </citation>
    <scope>NUCLEOTIDE SEQUENCE [LARGE SCALE GENOMIC DNA]</scope>
    <source>
        <strain evidence="1 2">Pr1d</strain>
    </source>
</reference>
<evidence type="ECO:0000313" key="2">
    <source>
        <dbReference type="Proteomes" id="UP000323917"/>
    </source>
</evidence>
<gene>
    <name evidence="1" type="ORF">Pr1d_20770</name>
</gene>
<keyword evidence="2" id="KW-1185">Reference proteome</keyword>
<accession>A0A5B9QL39</accession>